<evidence type="ECO:0000313" key="2">
    <source>
        <dbReference type="Proteomes" id="UP000038045"/>
    </source>
</evidence>
<dbReference type="AlphaFoldDB" id="A0A0N4ZNK6"/>
<feature type="compositionally biased region" description="Polar residues" evidence="1">
    <location>
        <begin position="51"/>
        <end position="63"/>
    </location>
</feature>
<feature type="compositionally biased region" description="Low complexity" evidence="1">
    <location>
        <begin position="64"/>
        <end position="76"/>
    </location>
</feature>
<organism evidence="2 3">
    <name type="scientific">Parastrongyloides trichosuri</name>
    <name type="common">Possum-specific nematode worm</name>
    <dbReference type="NCBI Taxonomy" id="131310"/>
    <lineage>
        <taxon>Eukaryota</taxon>
        <taxon>Metazoa</taxon>
        <taxon>Ecdysozoa</taxon>
        <taxon>Nematoda</taxon>
        <taxon>Chromadorea</taxon>
        <taxon>Rhabditida</taxon>
        <taxon>Tylenchina</taxon>
        <taxon>Panagrolaimomorpha</taxon>
        <taxon>Strongyloidoidea</taxon>
        <taxon>Strongyloididae</taxon>
        <taxon>Parastrongyloides</taxon>
    </lineage>
</organism>
<feature type="region of interest" description="Disordered" evidence="1">
    <location>
        <begin position="119"/>
        <end position="140"/>
    </location>
</feature>
<protein>
    <submittedName>
        <fullName evidence="3">Uncharacterized protein</fullName>
    </submittedName>
</protein>
<name>A0A0N4ZNK6_PARTI</name>
<proteinExistence type="predicted"/>
<accession>A0A0N4ZNK6</accession>
<dbReference type="STRING" id="131310.A0A0N4ZNK6"/>
<evidence type="ECO:0000256" key="1">
    <source>
        <dbReference type="SAM" id="MobiDB-lite"/>
    </source>
</evidence>
<dbReference type="WBParaSite" id="PTRK_0001011900.1">
    <property type="protein sequence ID" value="PTRK_0001011900.1"/>
    <property type="gene ID" value="PTRK_0001011900"/>
</dbReference>
<dbReference type="Proteomes" id="UP000038045">
    <property type="component" value="Unplaced"/>
</dbReference>
<reference evidence="3" key="1">
    <citation type="submission" date="2017-02" db="UniProtKB">
        <authorList>
            <consortium name="WormBaseParasite"/>
        </authorList>
    </citation>
    <scope>IDENTIFICATION</scope>
</reference>
<keyword evidence="2" id="KW-1185">Reference proteome</keyword>
<feature type="compositionally biased region" description="Low complexity" evidence="1">
    <location>
        <begin position="120"/>
        <end position="133"/>
    </location>
</feature>
<evidence type="ECO:0000313" key="3">
    <source>
        <dbReference type="WBParaSite" id="PTRK_0001011900.1"/>
    </source>
</evidence>
<sequence>MKVPDVKETKRSFASVVSTTILIKQFLKNLKKESEEERMSNFHEDLIFNVQQPSSNNDSHINANQSTDNEINNNQNNATNEIFLEEGKKENFKRKESSYNNNPSQIVRNISDLKIGIESGGVNNSNDKGNNFKNLKKKLK</sequence>
<feature type="region of interest" description="Disordered" evidence="1">
    <location>
        <begin position="51"/>
        <end position="76"/>
    </location>
</feature>